<reference evidence="4" key="1">
    <citation type="submission" date="2016-11" db="EMBL/GenBank/DDBJ databases">
        <authorList>
            <person name="Varghese N."/>
            <person name="Submissions S."/>
        </authorList>
    </citation>
    <scope>NUCLEOTIDE SEQUENCE [LARGE SCALE GENOMIC DNA]</scope>
    <source>
        <strain evidence="4">DSM 22623</strain>
    </source>
</reference>
<organism evidence="3 4">
    <name type="scientific">Aquimarina spongiae</name>
    <dbReference type="NCBI Taxonomy" id="570521"/>
    <lineage>
        <taxon>Bacteria</taxon>
        <taxon>Pseudomonadati</taxon>
        <taxon>Bacteroidota</taxon>
        <taxon>Flavobacteriia</taxon>
        <taxon>Flavobacteriales</taxon>
        <taxon>Flavobacteriaceae</taxon>
        <taxon>Aquimarina</taxon>
    </lineage>
</organism>
<dbReference type="EMBL" id="FQYP01000011">
    <property type="protein sequence ID" value="SHJ60115.1"/>
    <property type="molecule type" value="Genomic_DNA"/>
</dbReference>
<dbReference type="Pfam" id="PF17032">
    <property type="entry name" value="Zn_ribbon_15"/>
    <property type="match status" value="1"/>
</dbReference>
<dbReference type="AlphaFoldDB" id="A0A1M6KMI1"/>
<dbReference type="RefSeq" id="WP_073321142.1">
    <property type="nucleotide sequence ID" value="NZ_FQYP01000011.1"/>
</dbReference>
<evidence type="ECO:0000259" key="2">
    <source>
        <dbReference type="Pfam" id="PF17032"/>
    </source>
</evidence>
<keyword evidence="1" id="KW-0472">Membrane</keyword>
<evidence type="ECO:0000256" key="1">
    <source>
        <dbReference type="SAM" id="Phobius"/>
    </source>
</evidence>
<evidence type="ECO:0000313" key="3">
    <source>
        <dbReference type="EMBL" id="SHJ60115.1"/>
    </source>
</evidence>
<sequence>MIIFGTSSSTIAPQKLDNGICPHCGTQNNMWVQGYKKYVHVFWIPFFPIGKKVYTVCGHCKGAFEKREIQNQELLNSFEDFKKNKIKTPWYHFIGLILLAFAIVFVSIMPYLANNN</sequence>
<proteinExistence type="predicted"/>
<gene>
    <name evidence="3" type="ORF">SAMN04488508_11199</name>
</gene>
<protein>
    <submittedName>
        <fullName evidence="3">Zinc-ribbon family protein</fullName>
    </submittedName>
</protein>
<feature type="transmembrane region" description="Helical" evidence="1">
    <location>
        <begin position="90"/>
        <end position="113"/>
    </location>
</feature>
<feature type="domain" description="Zinc-ribbon 15" evidence="2">
    <location>
        <begin position="20"/>
        <end position="68"/>
    </location>
</feature>
<dbReference type="STRING" id="570521.SAMN04488508_11199"/>
<dbReference type="OrthoDB" id="766141at2"/>
<name>A0A1M6KMI1_9FLAO</name>
<keyword evidence="1" id="KW-1133">Transmembrane helix</keyword>
<keyword evidence="4" id="KW-1185">Reference proteome</keyword>
<keyword evidence="1" id="KW-0812">Transmembrane</keyword>
<evidence type="ECO:0000313" key="4">
    <source>
        <dbReference type="Proteomes" id="UP000184432"/>
    </source>
</evidence>
<dbReference type="InterPro" id="IPR031493">
    <property type="entry name" value="Zinc_ribbon_15"/>
</dbReference>
<dbReference type="Proteomes" id="UP000184432">
    <property type="component" value="Unassembled WGS sequence"/>
</dbReference>
<accession>A0A1M6KMI1</accession>